<dbReference type="PANTHER" id="PTHR34374">
    <property type="entry name" value="LARGE RIBOSOMAL RNA SUBUNIT ACCUMULATION PROTEIN YCED HOMOLOG 1, CHLOROPLASTIC"/>
    <property type="match status" value="1"/>
</dbReference>
<evidence type="ECO:0000313" key="2">
    <source>
        <dbReference type="Proteomes" id="UP000824242"/>
    </source>
</evidence>
<name>A0A9D1DFU7_9FIRM</name>
<dbReference type="InterPro" id="IPR003772">
    <property type="entry name" value="YceD"/>
</dbReference>
<reference evidence="1" key="2">
    <citation type="journal article" date="2021" name="PeerJ">
        <title>Extensive microbial diversity within the chicken gut microbiome revealed by metagenomics and culture.</title>
        <authorList>
            <person name="Gilroy R."/>
            <person name="Ravi A."/>
            <person name="Getino M."/>
            <person name="Pursley I."/>
            <person name="Horton D.L."/>
            <person name="Alikhan N.F."/>
            <person name="Baker D."/>
            <person name="Gharbi K."/>
            <person name="Hall N."/>
            <person name="Watson M."/>
            <person name="Adriaenssens E.M."/>
            <person name="Foster-Nyarko E."/>
            <person name="Jarju S."/>
            <person name="Secka A."/>
            <person name="Antonio M."/>
            <person name="Oren A."/>
            <person name="Chaudhuri R.R."/>
            <person name="La Ragione R."/>
            <person name="Hildebrand F."/>
            <person name="Pallen M.J."/>
        </authorList>
    </citation>
    <scope>NUCLEOTIDE SEQUENCE</scope>
    <source>
        <strain evidence="1">ChiSxjej1B13-7958</strain>
    </source>
</reference>
<organism evidence="1 2">
    <name type="scientific">Candidatus Caccousia avicola</name>
    <dbReference type="NCBI Taxonomy" id="2840721"/>
    <lineage>
        <taxon>Bacteria</taxon>
        <taxon>Bacillati</taxon>
        <taxon>Bacillota</taxon>
        <taxon>Clostridia</taxon>
        <taxon>Eubacteriales</taxon>
        <taxon>Oscillospiraceae</taxon>
        <taxon>Oscillospiraceae incertae sedis</taxon>
        <taxon>Candidatus Caccousia</taxon>
    </lineage>
</organism>
<dbReference type="Proteomes" id="UP000824242">
    <property type="component" value="Unassembled WGS sequence"/>
</dbReference>
<comment type="caution">
    <text evidence="1">The sequence shown here is derived from an EMBL/GenBank/DDBJ whole genome shotgun (WGS) entry which is preliminary data.</text>
</comment>
<reference evidence="1" key="1">
    <citation type="submission" date="2020-10" db="EMBL/GenBank/DDBJ databases">
        <authorList>
            <person name="Gilroy R."/>
        </authorList>
    </citation>
    <scope>NUCLEOTIDE SEQUENCE</scope>
    <source>
        <strain evidence="1">ChiSxjej1B13-7958</strain>
    </source>
</reference>
<sequence length="164" mass="18579">MLLDLKSLFSGESDRLPFSCEINLSETEYNGMFPFVSPVAVEGVATASYGSVQLEAEVSFDYEAPCDRCTASVKRRYHYRFSHLLSDSEEEKDDDSIQVDEEHTLDLDELLRSDILLELPYKFLCREECKGLCPSCGKNLNEGPCGCNLHQIDPRLEVLKKLID</sequence>
<accession>A0A9D1DFU7</accession>
<dbReference type="AlphaFoldDB" id="A0A9D1DFU7"/>
<dbReference type="PANTHER" id="PTHR34374:SF1">
    <property type="entry name" value="LARGE RIBOSOMAL RNA SUBUNIT ACCUMULATION PROTEIN YCED HOMOLOG 1, CHLOROPLASTIC"/>
    <property type="match status" value="1"/>
</dbReference>
<dbReference type="EMBL" id="DVGZ01000130">
    <property type="protein sequence ID" value="HIR48328.1"/>
    <property type="molecule type" value="Genomic_DNA"/>
</dbReference>
<dbReference type="Pfam" id="PF02620">
    <property type="entry name" value="YceD"/>
    <property type="match status" value="1"/>
</dbReference>
<evidence type="ECO:0000313" key="1">
    <source>
        <dbReference type="EMBL" id="HIR48328.1"/>
    </source>
</evidence>
<proteinExistence type="predicted"/>
<protein>
    <submittedName>
        <fullName evidence="1">DUF177 domain-containing protein</fullName>
    </submittedName>
</protein>
<gene>
    <name evidence="1" type="ORF">IAB89_11870</name>
</gene>